<gene>
    <name evidence="6" type="ORF">B0I35DRAFT_360561</name>
</gene>
<proteinExistence type="predicted"/>
<dbReference type="AlphaFoldDB" id="A0A8K0SI65"/>
<evidence type="ECO:0000256" key="2">
    <source>
        <dbReference type="SAM" id="MobiDB-lite"/>
    </source>
</evidence>
<feature type="domain" description="DNA2/NAM7 helicase helicase" evidence="3">
    <location>
        <begin position="245"/>
        <end position="622"/>
    </location>
</feature>
<dbReference type="Pfam" id="PF13087">
    <property type="entry name" value="AAA_12"/>
    <property type="match status" value="1"/>
</dbReference>
<dbReference type="Pfam" id="PF25396">
    <property type="entry name" value="ZNFX1"/>
    <property type="match status" value="1"/>
</dbReference>
<protein>
    <submittedName>
        <fullName evidence="6">P-loop containing nucleoside triphosphate hydrolase protein</fullName>
    </submittedName>
</protein>
<keyword evidence="6" id="KW-0378">Hydrolase</keyword>
<accession>A0A8K0SI65</accession>
<evidence type="ECO:0000259" key="3">
    <source>
        <dbReference type="Pfam" id="PF13086"/>
    </source>
</evidence>
<comment type="caution">
    <text evidence="6">The sequence shown here is derived from an EMBL/GenBank/DDBJ whole genome shotgun (WGS) entry which is preliminary data.</text>
</comment>
<dbReference type="SUPFAM" id="SSF52540">
    <property type="entry name" value="P-loop containing nucleoside triphosphate hydrolases"/>
    <property type="match status" value="1"/>
</dbReference>
<dbReference type="Pfam" id="PF13086">
    <property type="entry name" value="AAA_11"/>
    <property type="match status" value="1"/>
</dbReference>
<keyword evidence="1" id="KW-0547">Nucleotide-binding</keyword>
<dbReference type="PANTHER" id="PTHR10887:SF341">
    <property type="entry name" value="NFX1-TYPE ZINC FINGER-CONTAINING PROTEIN 1"/>
    <property type="match status" value="1"/>
</dbReference>
<dbReference type="InterPro" id="IPR041679">
    <property type="entry name" value="DNA2/NAM7-like_C"/>
</dbReference>
<evidence type="ECO:0000256" key="1">
    <source>
        <dbReference type="ARBA" id="ARBA00022806"/>
    </source>
</evidence>
<keyword evidence="1" id="KW-0347">Helicase</keyword>
<reference evidence="6" key="1">
    <citation type="journal article" date="2021" name="Nat. Commun.">
        <title>Genetic determinants of endophytism in the Arabidopsis root mycobiome.</title>
        <authorList>
            <person name="Mesny F."/>
            <person name="Miyauchi S."/>
            <person name="Thiergart T."/>
            <person name="Pickel B."/>
            <person name="Atanasova L."/>
            <person name="Karlsson M."/>
            <person name="Huettel B."/>
            <person name="Barry K.W."/>
            <person name="Haridas S."/>
            <person name="Chen C."/>
            <person name="Bauer D."/>
            <person name="Andreopoulos W."/>
            <person name="Pangilinan J."/>
            <person name="LaButti K."/>
            <person name="Riley R."/>
            <person name="Lipzen A."/>
            <person name="Clum A."/>
            <person name="Drula E."/>
            <person name="Henrissat B."/>
            <person name="Kohler A."/>
            <person name="Grigoriev I.V."/>
            <person name="Martin F.M."/>
            <person name="Hacquard S."/>
        </authorList>
    </citation>
    <scope>NUCLEOTIDE SEQUENCE</scope>
    <source>
        <strain evidence="6">MPI-CAGE-CH-0235</strain>
    </source>
</reference>
<dbReference type="InterPro" id="IPR045055">
    <property type="entry name" value="DNA2/NAM7-like"/>
</dbReference>
<dbReference type="InterPro" id="IPR027417">
    <property type="entry name" value="P-loop_NTPase"/>
</dbReference>
<evidence type="ECO:0000313" key="7">
    <source>
        <dbReference type="Proteomes" id="UP000813444"/>
    </source>
</evidence>
<evidence type="ECO:0000259" key="4">
    <source>
        <dbReference type="Pfam" id="PF13087"/>
    </source>
</evidence>
<dbReference type="OrthoDB" id="409395at2759"/>
<dbReference type="Gene3D" id="3.40.50.300">
    <property type="entry name" value="P-loop containing nucleotide triphosphate hydrolases"/>
    <property type="match status" value="3"/>
</dbReference>
<dbReference type="InterPro" id="IPR057373">
    <property type="entry name" value="ZNFX1"/>
</dbReference>
<name>A0A8K0SI65_9HYPO</name>
<dbReference type="GO" id="GO:0004386">
    <property type="term" value="F:helicase activity"/>
    <property type="evidence" value="ECO:0007669"/>
    <property type="project" value="InterPro"/>
</dbReference>
<dbReference type="Proteomes" id="UP000813444">
    <property type="component" value="Unassembled WGS sequence"/>
</dbReference>
<evidence type="ECO:0000259" key="5">
    <source>
        <dbReference type="Pfam" id="PF25396"/>
    </source>
</evidence>
<dbReference type="CDD" id="cd18808">
    <property type="entry name" value="SF1_C_Upf1"/>
    <property type="match status" value="1"/>
</dbReference>
<sequence length="1021" mass="114403">MANSTGIGIIQFHIEKRQLVGEDGSSDWRSSPEFPTSQELLAATPRPIPSNPVDRPYRSKEEYLQTQYRLLRHEAIEPLREAIRQYRTNPGMKETAETFIYTDVRVQGYVFNNLGVSCRLSFSTDTSPGEIAWDESDRLKPGALVVLSKDEFKQHCAVGSISARPKNSDQLFVEIIWATPSDIVTDESPMVMIEATNGYFEANRYILVGLQHASLSESTFDKYIVSASKEEKRVHEPGEGPEKDFDASQNEAFERMTTKELALVQGPPGTGKTFISSVALEKFVKDLLSVQQTQDGRMAPIVIAAQTNHALDQLLHQCLDRHLGIARLGGRPTDDQIEGYSLHRLKRRCPPNQATKAARLDQSILKSKCKELLRECRCDGLLSPAKLCQKGLISEVQLGSLTTMSDDGWDEDNFEEPMARWLGISSSGEPSADFAQRYQTADSADLDYELGEDEDEIRLVNTGDYVALGPLQPGIPTRQKHVESDRARRTQARHYLKMTSDLYRLKQHQREVVYEYLRGCLQDQAVGQFAKAVGDYQSACNTLKMYDWENSVRAVQRGNVPIIGCTTTGLSKYRGMLAAMEPEILLIEEAAETREANITSALFPSLKQLILVGDHQQLAPHVDVRPLSFAPYHLNVSLFERLVNLKVPFTALEVQRRMPPRICKVVQSFYPRLRDHSSVNDLPVPGMGHQNLWWFQHQWPESRIGPAISNHTEAEMVVKFAEHLARNGVEPERISILTYYNGQVDLIERILSNSELLRPEKEGEDGDEVGEEGTTGCLVRTIDKYQGEENDIIILSLVRSPRYGPAISGFVDVENRAVVATSRAKLGFYVFGNQQNLLAKGTKSRMTWEKAYDVFEKENCTGTHLPVVCQDSGKTSHIKSPSEWGDILEGTQANQDERVHAIAQSITSIQLPRADQRSVECTQTPRPVENNSEKAVHTSEYMMRMGFHDSLRGHGERNPEETGRKIEKTASKVEVEGDLLLLDLDDAPAHTTSQGEDIASSLSRRAIILGASSCLSLIDYP</sequence>
<feature type="domain" description="ZNFX1" evidence="5">
    <location>
        <begin position="94"/>
        <end position="196"/>
    </location>
</feature>
<dbReference type="EMBL" id="JAGPNK010000015">
    <property type="protein sequence ID" value="KAH7308712.1"/>
    <property type="molecule type" value="Genomic_DNA"/>
</dbReference>
<organism evidence="6 7">
    <name type="scientific">Stachybotrys elegans</name>
    <dbReference type="NCBI Taxonomy" id="80388"/>
    <lineage>
        <taxon>Eukaryota</taxon>
        <taxon>Fungi</taxon>
        <taxon>Dikarya</taxon>
        <taxon>Ascomycota</taxon>
        <taxon>Pezizomycotina</taxon>
        <taxon>Sordariomycetes</taxon>
        <taxon>Hypocreomycetidae</taxon>
        <taxon>Hypocreales</taxon>
        <taxon>Stachybotryaceae</taxon>
        <taxon>Stachybotrys</taxon>
    </lineage>
</organism>
<feature type="compositionally biased region" description="Polar residues" evidence="2">
    <location>
        <begin position="27"/>
        <end position="39"/>
    </location>
</feature>
<dbReference type="InterPro" id="IPR047187">
    <property type="entry name" value="SF1_C_Upf1"/>
</dbReference>
<dbReference type="PANTHER" id="PTHR10887">
    <property type="entry name" value="DNA2/NAM7 HELICASE FAMILY"/>
    <property type="match status" value="1"/>
</dbReference>
<feature type="domain" description="DNA2/NAM7 helicase-like C-terminal" evidence="4">
    <location>
        <begin position="634"/>
        <end position="834"/>
    </location>
</feature>
<keyword evidence="1" id="KW-0067">ATP-binding</keyword>
<evidence type="ECO:0000313" key="6">
    <source>
        <dbReference type="EMBL" id="KAH7308712.1"/>
    </source>
</evidence>
<dbReference type="GO" id="GO:0016787">
    <property type="term" value="F:hydrolase activity"/>
    <property type="evidence" value="ECO:0007669"/>
    <property type="project" value="UniProtKB-KW"/>
</dbReference>
<dbReference type="InterPro" id="IPR041677">
    <property type="entry name" value="DNA2/NAM7_AAA_11"/>
</dbReference>
<dbReference type="GO" id="GO:0031048">
    <property type="term" value="P:regulatory ncRNA-mediated heterochromatin formation"/>
    <property type="evidence" value="ECO:0007669"/>
    <property type="project" value="TreeGrafter"/>
</dbReference>
<feature type="region of interest" description="Disordered" evidence="2">
    <location>
        <begin position="23"/>
        <end position="56"/>
    </location>
</feature>
<dbReference type="GO" id="GO:0031380">
    <property type="term" value="C:nuclear RNA-directed RNA polymerase complex"/>
    <property type="evidence" value="ECO:0007669"/>
    <property type="project" value="TreeGrafter"/>
</dbReference>
<keyword evidence="7" id="KW-1185">Reference proteome</keyword>